<name>A0A2S2C2B3_9NOCA</name>
<comment type="similarity">
    <text evidence="1">Belongs to the cytochrome P450 family.</text>
</comment>
<organism evidence="3 4">
    <name type="scientific">Rhodococcus oxybenzonivorans</name>
    <dbReference type="NCBI Taxonomy" id="1990687"/>
    <lineage>
        <taxon>Bacteria</taxon>
        <taxon>Bacillati</taxon>
        <taxon>Actinomycetota</taxon>
        <taxon>Actinomycetes</taxon>
        <taxon>Mycobacteriales</taxon>
        <taxon>Nocardiaceae</taxon>
        <taxon>Rhodococcus</taxon>
    </lineage>
</organism>
<dbReference type="InterPro" id="IPR036396">
    <property type="entry name" value="Cyt_P450_sf"/>
</dbReference>
<dbReference type="InterPro" id="IPR050121">
    <property type="entry name" value="Cytochrome_P450_monoxygenase"/>
</dbReference>
<protein>
    <submittedName>
        <fullName evidence="3">Cytochrome P450</fullName>
    </submittedName>
</protein>
<dbReference type="GO" id="GO:0005506">
    <property type="term" value="F:iron ion binding"/>
    <property type="evidence" value="ECO:0007669"/>
    <property type="project" value="InterPro"/>
</dbReference>
<dbReference type="PANTHER" id="PTHR24305:SF166">
    <property type="entry name" value="CYTOCHROME P450 12A4, MITOCHONDRIAL-RELATED"/>
    <property type="match status" value="1"/>
</dbReference>
<dbReference type="GO" id="GO:0016705">
    <property type="term" value="F:oxidoreductase activity, acting on paired donors, with incorporation or reduction of molecular oxygen"/>
    <property type="evidence" value="ECO:0007669"/>
    <property type="project" value="InterPro"/>
</dbReference>
<evidence type="ECO:0000313" key="4">
    <source>
        <dbReference type="Proteomes" id="UP000245711"/>
    </source>
</evidence>
<keyword evidence="4" id="KW-1185">Reference proteome</keyword>
<dbReference type="EMBL" id="CP021354">
    <property type="protein sequence ID" value="AWK75031.1"/>
    <property type="molecule type" value="Genomic_DNA"/>
</dbReference>
<dbReference type="Proteomes" id="UP000245711">
    <property type="component" value="Chromosome"/>
</dbReference>
<dbReference type="Gene3D" id="1.10.630.10">
    <property type="entry name" value="Cytochrome P450"/>
    <property type="match status" value="1"/>
</dbReference>
<proteinExistence type="inferred from homology"/>
<dbReference type="SUPFAM" id="SSF48264">
    <property type="entry name" value="Cytochrome P450"/>
    <property type="match status" value="1"/>
</dbReference>
<feature type="compositionally biased region" description="Basic and acidic residues" evidence="2">
    <location>
        <begin position="1"/>
        <end position="14"/>
    </location>
</feature>
<dbReference type="GO" id="GO:0020037">
    <property type="term" value="F:heme binding"/>
    <property type="evidence" value="ECO:0007669"/>
    <property type="project" value="InterPro"/>
</dbReference>
<accession>A0A2S2C2B3</accession>
<dbReference type="Pfam" id="PF00067">
    <property type="entry name" value="p450"/>
    <property type="match status" value="1"/>
</dbReference>
<dbReference type="PANTHER" id="PTHR24305">
    <property type="entry name" value="CYTOCHROME P450"/>
    <property type="match status" value="1"/>
</dbReference>
<feature type="region of interest" description="Disordered" evidence="2">
    <location>
        <begin position="1"/>
        <end position="24"/>
    </location>
</feature>
<dbReference type="InterPro" id="IPR001128">
    <property type="entry name" value="Cyt_P450"/>
</dbReference>
<dbReference type="AlphaFoldDB" id="A0A2S2C2B3"/>
<gene>
    <name evidence="3" type="ORF">CBI38_29225</name>
</gene>
<dbReference type="GO" id="GO:0004497">
    <property type="term" value="F:monooxygenase activity"/>
    <property type="evidence" value="ECO:0007669"/>
    <property type="project" value="InterPro"/>
</dbReference>
<evidence type="ECO:0000256" key="1">
    <source>
        <dbReference type="ARBA" id="ARBA00010617"/>
    </source>
</evidence>
<dbReference type="RefSeq" id="WP_109334500.1">
    <property type="nucleotide sequence ID" value="NZ_CP021354.1"/>
</dbReference>
<evidence type="ECO:0000256" key="2">
    <source>
        <dbReference type="SAM" id="MobiDB-lite"/>
    </source>
</evidence>
<sequence length="463" mass="50506">MAPHTARDVEHRASETATPGGGPAVSGLEALRIAAVLGFTPIAAGVIARRPSMTAVLERLGADAPTVPFVRRLRERYGPGPLQLQLPKRRLAVVLTGDDAGRVLCGTPEPFNPANREKKGALSPFQPHGVLISEGHLRQQRRRINEEALDTSHAMHHLADPMVEVIRHEVAALLASAQSKGTLDNDEFTRTWWRMVRQIVLGKSARDDHAVTDQLHKLRANGNWSYFLPPPRKLRDRFIESLYSYVDKAEPGSVVSSLAALPAGGAIDPVGQIPHWLFAFDAAGIAASRALALLSTHPEQHRLAREEVAAWDTTVPQQYPYLRACVLESVRLWPTTPTILRDSTRDTTWGSGDGEFTIPAGTAFMILAPAFHRDDRTFPFANGFAPEVWLDGTAQSRPELVPFSAGPAECPGRNLVLFVTSTVLALMLEAADFQLTSTPTLAPGQPLPPTLNNFGLRFRVTST</sequence>
<dbReference type="KEGG" id="roz:CBI38_29225"/>
<evidence type="ECO:0000313" key="3">
    <source>
        <dbReference type="EMBL" id="AWK75031.1"/>
    </source>
</evidence>
<dbReference type="OrthoDB" id="7376058at2"/>
<reference evidence="3 4" key="1">
    <citation type="submission" date="2017-05" db="EMBL/GenBank/DDBJ databases">
        <title>Isolation of Rhodococcus sp. S2-17 biodegrading of BP-3.</title>
        <authorList>
            <person name="Lee Y."/>
            <person name="Kim K.H."/>
            <person name="Chun B.H."/>
            <person name="Jung H.S."/>
            <person name="Jeon C.O."/>
        </authorList>
    </citation>
    <scope>NUCLEOTIDE SEQUENCE [LARGE SCALE GENOMIC DNA]</scope>
    <source>
        <strain evidence="3 4">S2-17</strain>
    </source>
</reference>